<evidence type="ECO:0000313" key="12">
    <source>
        <dbReference type="Proteomes" id="UP000197424"/>
    </source>
</evidence>
<keyword evidence="3" id="KW-1003">Cell membrane</keyword>
<reference evidence="10" key="3">
    <citation type="submission" date="2017-06" db="EMBL/GenBank/DDBJ databases">
        <authorList>
            <person name="Kim H.J."/>
            <person name="Triplett B.A."/>
        </authorList>
    </citation>
    <scope>NUCLEOTIDE SEQUENCE</scope>
    <source>
        <strain evidence="10">HLGZ1</strain>
    </source>
</reference>
<evidence type="ECO:0000259" key="9">
    <source>
        <dbReference type="PROSITE" id="PS50850"/>
    </source>
</evidence>
<evidence type="ECO:0000313" key="11">
    <source>
        <dbReference type="EMBL" id="MCG9025906.1"/>
    </source>
</evidence>
<evidence type="ECO:0000313" key="10">
    <source>
        <dbReference type="EMBL" id="ASJ25017.1"/>
    </source>
</evidence>
<evidence type="ECO:0000256" key="3">
    <source>
        <dbReference type="ARBA" id="ARBA00022475"/>
    </source>
</evidence>
<dbReference type="PANTHER" id="PTHR43528">
    <property type="entry name" value="ALPHA-KETOGLUTARATE PERMEASE"/>
    <property type="match status" value="1"/>
</dbReference>
<feature type="transmembrane region" description="Helical" evidence="8">
    <location>
        <begin position="101"/>
        <end position="119"/>
    </location>
</feature>
<evidence type="ECO:0000313" key="13">
    <source>
        <dbReference type="Proteomes" id="UP001200247"/>
    </source>
</evidence>
<organism evidence="10 12">
    <name type="scientific">Laribacter hongkongensis</name>
    <dbReference type="NCBI Taxonomy" id="168471"/>
    <lineage>
        <taxon>Bacteria</taxon>
        <taxon>Pseudomonadati</taxon>
        <taxon>Pseudomonadota</taxon>
        <taxon>Betaproteobacteria</taxon>
        <taxon>Neisseriales</taxon>
        <taxon>Aquaspirillaceae</taxon>
        <taxon>Laribacter</taxon>
    </lineage>
</organism>
<feature type="transmembrane region" description="Helical" evidence="8">
    <location>
        <begin position="66"/>
        <end position="89"/>
    </location>
</feature>
<feature type="transmembrane region" description="Helical" evidence="8">
    <location>
        <begin position="259"/>
        <end position="281"/>
    </location>
</feature>
<dbReference type="GO" id="GO:0015293">
    <property type="term" value="F:symporter activity"/>
    <property type="evidence" value="ECO:0007669"/>
    <property type="project" value="UniProtKB-KW"/>
</dbReference>
<evidence type="ECO:0000256" key="5">
    <source>
        <dbReference type="ARBA" id="ARBA00022847"/>
    </source>
</evidence>
<feature type="domain" description="Major facilitator superfamily (MFS) profile" evidence="9">
    <location>
        <begin position="29"/>
        <end position="445"/>
    </location>
</feature>
<evidence type="ECO:0000256" key="6">
    <source>
        <dbReference type="ARBA" id="ARBA00022989"/>
    </source>
</evidence>
<comment type="subcellular location">
    <subcellularLocation>
        <location evidence="1">Cell membrane</location>
        <topology evidence="1">Multi-pass membrane protein</topology>
    </subcellularLocation>
</comment>
<evidence type="ECO:0000256" key="7">
    <source>
        <dbReference type="ARBA" id="ARBA00023136"/>
    </source>
</evidence>
<proteinExistence type="predicted"/>
<dbReference type="OrthoDB" id="6766492at2"/>
<feature type="transmembrane region" description="Helical" evidence="8">
    <location>
        <begin position="417"/>
        <end position="436"/>
    </location>
</feature>
<evidence type="ECO:0000256" key="8">
    <source>
        <dbReference type="SAM" id="Phobius"/>
    </source>
</evidence>
<dbReference type="InterPro" id="IPR005829">
    <property type="entry name" value="Sugar_transporter_CS"/>
</dbReference>
<dbReference type="InterPro" id="IPR051084">
    <property type="entry name" value="H+-coupled_symporters"/>
</dbReference>
<dbReference type="PANTHER" id="PTHR43528:SF1">
    <property type="entry name" value="ALPHA-KETOGLUTARATE PERMEASE"/>
    <property type="match status" value="1"/>
</dbReference>
<feature type="transmembrane region" description="Helical" evidence="8">
    <location>
        <begin position="347"/>
        <end position="365"/>
    </location>
</feature>
<dbReference type="InterPro" id="IPR020846">
    <property type="entry name" value="MFS_dom"/>
</dbReference>
<dbReference type="PROSITE" id="PS00216">
    <property type="entry name" value="SUGAR_TRANSPORT_1"/>
    <property type="match status" value="1"/>
</dbReference>
<dbReference type="Pfam" id="PF00083">
    <property type="entry name" value="Sugar_tr"/>
    <property type="match status" value="1"/>
</dbReference>
<dbReference type="RefSeq" id="WP_088861057.1">
    <property type="nucleotide sequence ID" value="NZ_CP022115.1"/>
</dbReference>
<evidence type="ECO:0000256" key="1">
    <source>
        <dbReference type="ARBA" id="ARBA00004651"/>
    </source>
</evidence>
<keyword evidence="6 8" id="KW-1133">Transmembrane helix</keyword>
<dbReference type="AlphaFoldDB" id="A0A248LJT6"/>
<dbReference type="FunFam" id="1.20.1250.20:FF:000001">
    <property type="entry name" value="Dicarboxylate MFS transporter"/>
    <property type="match status" value="1"/>
</dbReference>
<dbReference type="Proteomes" id="UP001200247">
    <property type="component" value="Unassembled WGS sequence"/>
</dbReference>
<evidence type="ECO:0000256" key="4">
    <source>
        <dbReference type="ARBA" id="ARBA00022692"/>
    </source>
</evidence>
<dbReference type="Gene3D" id="1.20.1250.20">
    <property type="entry name" value="MFS general substrate transporter like domains"/>
    <property type="match status" value="2"/>
</dbReference>
<evidence type="ECO:0000256" key="2">
    <source>
        <dbReference type="ARBA" id="ARBA00022448"/>
    </source>
</evidence>
<feature type="transmembrane region" description="Helical" evidence="8">
    <location>
        <begin position="165"/>
        <end position="189"/>
    </location>
</feature>
<dbReference type="PROSITE" id="PS50850">
    <property type="entry name" value="MFS"/>
    <property type="match status" value="1"/>
</dbReference>
<dbReference type="InterPro" id="IPR005828">
    <property type="entry name" value="MFS_sugar_transport-like"/>
</dbReference>
<protein>
    <submittedName>
        <fullName evidence="10">MFS transporter</fullName>
    </submittedName>
</protein>
<keyword evidence="4 8" id="KW-0812">Transmembrane</keyword>
<feature type="transmembrane region" description="Helical" evidence="8">
    <location>
        <begin position="386"/>
        <end position="411"/>
    </location>
</feature>
<dbReference type="GO" id="GO:0005886">
    <property type="term" value="C:plasma membrane"/>
    <property type="evidence" value="ECO:0007669"/>
    <property type="project" value="UniProtKB-SubCell"/>
</dbReference>
<name>A0A248LJT6_9NEIS</name>
<dbReference type="SUPFAM" id="SSF103473">
    <property type="entry name" value="MFS general substrate transporter"/>
    <property type="match status" value="1"/>
</dbReference>
<keyword evidence="5" id="KW-0769">Symport</keyword>
<dbReference type="Proteomes" id="UP000197424">
    <property type="component" value="Chromosome"/>
</dbReference>
<reference evidence="12" key="2">
    <citation type="submission" date="2017-06" db="EMBL/GenBank/DDBJ databases">
        <title>Whole genome sequence of Laribacter hongkongensis LHGZ1.</title>
        <authorList>
            <person name="Chen D."/>
            <person name="Wu H."/>
            <person name="Chen J."/>
        </authorList>
    </citation>
    <scope>NUCLEOTIDE SEQUENCE [LARGE SCALE GENOMIC DNA]</scope>
    <source>
        <strain evidence="12">LHGZ1</strain>
    </source>
</reference>
<keyword evidence="2" id="KW-0813">Transport</keyword>
<keyword evidence="7 8" id="KW-0472">Membrane</keyword>
<dbReference type="EMBL" id="CP022115">
    <property type="protein sequence ID" value="ASJ25017.1"/>
    <property type="molecule type" value="Genomic_DNA"/>
</dbReference>
<feature type="transmembrane region" description="Helical" evidence="8">
    <location>
        <begin position="293"/>
        <end position="312"/>
    </location>
</feature>
<accession>A0A248LJT6</accession>
<feature type="transmembrane region" description="Helical" evidence="8">
    <location>
        <begin position="324"/>
        <end position="341"/>
    </location>
</feature>
<gene>
    <name evidence="11" type="ORF">LH440_08330</name>
    <name evidence="10" type="ORF">LHGZ1_2186</name>
</gene>
<sequence>MSSNSDITSNSGHTINSNDVDEKLALRRAAVASFIGNFVEWFDYASYGYLAAVIAVVFFPEADKTAGLLAAFAVFAISFLIRPVGGIFWGHIGDRIGRRNALSWSILIMSGATFCIAFLPSYASIGMWAPILLLVIRMVQGFSASGEYAGASAFLAEYAPTGKRGLYCSIVPASTAAGLLFGSLFVAGMHMFLTLEQIHDWGWRVPFLLAAPFGLIGRYIRVHLQDTPKFRQMEEALEKREVENKVPIHDLLGKYRAKVIIAFGVTCLNAVAFYTILSYMPTYLSAELGMTEQSSFIASTISLVTYIGFIFLMGELSDRFGRKTMLVSASILFMLLAVPLFSMLDHGAFITILLIQIAFGALLSMNDGTLASFLSEIFPTKVRYSGFAFSFNSANALFGGTAPFIATWLISVTGNKLAPAWYLVIASAVALVAMLASRETAHEDLADD</sequence>
<reference evidence="10" key="1">
    <citation type="journal article" date="2017" name="J. Antimicrob. Chemother.">
        <title>Emergence and genomic analysis of MDR Laribacter hongkongensis strain HLGZ1 from Guangzhou, China.</title>
        <authorList>
            <person name="Wu H.K."/>
            <person name="Chen J.H."/>
            <person name="Yang L."/>
            <person name="Li A.R."/>
            <person name="Su D.H."/>
            <person name="Lin Y.P."/>
            <person name="Chen D.Q."/>
        </authorList>
    </citation>
    <scope>NUCLEOTIDE SEQUENCE</scope>
    <source>
        <strain evidence="10">HLGZ1</strain>
    </source>
</reference>
<reference evidence="11 13" key="4">
    <citation type="submission" date="2021-10" db="EMBL/GenBank/DDBJ databases">
        <title>Whole-genome sequencing analysis of Laribacter hongkongensis: virulence gene profiles, carbohydrate-active enzyme prediction, and antimicrobial resistance characterization.</title>
        <authorList>
            <person name="Yuan P."/>
            <person name="Zhan Y."/>
            <person name="Chen D."/>
        </authorList>
    </citation>
    <scope>NUCLEOTIDE SEQUENCE [LARGE SCALE GENOMIC DNA]</scope>
    <source>
        <strain evidence="11 13">W67</strain>
    </source>
</reference>
<dbReference type="EMBL" id="JAJAXM010000012">
    <property type="protein sequence ID" value="MCG9025906.1"/>
    <property type="molecule type" value="Genomic_DNA"/>
</dbReference>
<feature type="transmembrane region" description="Helical" evidence="8">
    <location>
        <begin position="201"/>
        <end position="220"/>
    </location>
</feature>
<feature type="transmembrane region" description="Helical" evidence="8">
    <location>
        <begin position="41"/>
        <end position="60"/>
    </location>
</feature>
<dbReference type="InterPro" id="IPR036259">
    <property type="entry name" value="MFS_trans_sf"/>
</dbReference>